<dbReference type="EMBL" id="KQ976696">
    <property type="protein sequence ID" value="KYM77571.1"/>
    <property type="molecule type" value="Genomic_DNA"/>
</dbReference>
<dbReference type="AlphaFoldDB" id="A0A151HZD2"/>
<accession>A0A151HZD2</accession>
<evidence type="ECO:0000313" key="1">
    <source>
        <dbReference type="EMBL" id="KYM77571.1"/>
    </source>
</evidence>
<evidence type="ECO:0000313" key="2">
    <source>
        <dbReference type="Proteomes" id="UP000078540"/>
    </source>
</evidence>
<organism evidence="1 2">
    <name type="scientific">Atta colombica</name>
    <dbReference type="NCBI Taxonomy" id="520822"/>
    <lineage>
        <taxon>Eukaryota</taxon>
        <taxon>Metazoa</taxon>
        <taxon>Ecdysozoa</taxon>
        <taxon>Arthropoda</taxon>
        <taxon>Hexapoda</taxon>
        <taxon>Insecta</taxon>
        <taxon>Pterygota</taxon>
        <taxon>Neoptera</taxon>
        <taxon>Endopterygota</taxon>
        <taxon>Hymenoptera</taxon>
        <taxon>Apocrita</taxon>
        <taxon>Aculeata</taxon>
        <taxon>Formicoidea</taxon>
        <taxon>Formicidae</taxon>
        <taxon>Myrmicinae</taxon>
        <taxon>Atta</taxon>
    </lineage>
</organism>
<name>A0A151HZD2_9HYME</name>
<reference evidence="1 2" key="1">
    <citation type="submission" date="2015-09" db="EMBL/GenBank/DDBJ databases">
        <title>Atta colombica WGS genome.</title>
        <authorList>
            <person name="Nygaard S."/>
            <person name="Hu H."/>
            <person name="Boomsma J."/>
            <person name="Zhang G."/>
        </authorList>
    </citation>
    <scope>NUCLEOTIDE SEQUENCE [LARGE SCALE GENOMIC DNA]</scope>
    <source>
        <strain evidence="1">Treedump-2</strain>
        <tissue evidence="1">Whole body</tissue>
    </source>
</reference>
<dbReference type="Proteomes" id="UP000078540">
    <property type="component" value="Unassembled WGS sequence"/>
</dbReference>
<gene>
    <name evidence="1" type="ORF">ALC53_12003</name>
</gene>
<protein>
    <submittedName>
        <fullName evidence="1">Uncharacterized protein</fullName>
    </submittedName>
</protein>
<proteinExistence type="predicted"/>
<sequence>MTISQCRDTANVSNVSKNGTTLAQTMSGNFYPKTTLGHLQDNVGPTLAVCQQLVVMLIMKRRRVKLCRSTFNLTI</sequence>
<keyword evidence="2" id="KW-1185">Reference proteome</keyword>